<dbReference type="PROSITE" id="PS51384">
    <property type="entry name" value="FAD_FR"/>
    <property type="match status" value="1"/>
</dbReference>
<keyword evidence="7" id="KW-0411">Iron-sulfur</keyword>
<dbReference type="Gene3D" id="3.40.50.80">
    <property type="entry name" value="Nucleotide-binding domain of ferredoxin-NADP reductase (FNR) module"/>
    <property type="match status" value="1"/>
</dbReference>
<dbReference type="InterPro" id="IPR017938">
    <property type="entry name" value="Riboflavin_synthase-like_b-brl"/>
</dbReference>
<dbReference type="SUPFAM" id="SSF52343">
    <property type="entry name" value="Ferredoxin reductase-like, C-terminal NADP-linked domain"/>
    <property type="match status" value="1"/>
</dbReference>
<dbReference type="EMBL" id="JBIAQY010000016">
    <property type="protein sequence ID" value="MFF3573010.1"/>
    <property type="molecule type" value="Genomic_DNA"/>
</dbReference>
<dbReference type="CDD" id="cd00207">
    <property type="entry name" value="fer2"/>
    <property type="match status" value="1"/>
</dbReference>
<feature type="domain" description="FAD-binding FR-type" evidence="10">
    <location>
        <begin position="49"/>
        <end position="151"/>
    </location>
</feature>
<gene>
    <name evidence="11" type="ORF">ACFYXQ_35130</name>
</gene>
<keyword evidence="8" id="KW-0812">Transmembrane</keyword>
<evidence type="ECO:0000259" key="9">
    <source>
        <dbReference type="PROSITE" id="PS51085"/>
    </source>
</evidence>
<dbReference type="PROSITE" id="PS00197">
    <property type="entry name" value="2FE2S_FER_1"/>
    <property type="match status" value="1"/>
</dbReference>
<evidence type="ECO:0000259" key="10">
    <source>
        <dbReference type="PROSITE" id="PS51384"/>
    </source>
</evidence>
<dbReference type="InterPro" id="IPR001041">
    <property type="entry name" value="2Fe-2S_ferredoxin-type"/>
</dbReference>
<dbReference type="SUPFAM" id="SSF54292">
    <property type="entry name" value="2Fe-2S ferredoxin-like"/>
    <property type="match status" value="1"/>
</dbReference>
<evidence type="ECO:0000256" key="6">
    <source>
        <dbReference type="ARBA" id="ARBA00023004"/>
    </source>
</evidence>
<keyword evidence="2" id="KW-0285">Flavoprotein</keyword>
<proteinExistence type="predicted"/>
<dbReference type="CDD" id="cd06185">
    <property type="entry name" value="PDR_like"/>
    <property type="match status" value="1"/>
</dbReference>
<dbReference type="InterPro" id="IPR039261">
    <property type="entry name" value="FNR_nucleotide-bd"/>
</dbReference>
<comment type="cofactor">
    <cofactor evidence="1">
        <name>FAD</name>
        <dbReference type="ChEBI" id="CHEBI:57692"/>
    </cofactor>
</comment>
<sequence>MSSPTPTAVPASLTRPGKPDRLMSAYRIATRPFAAIVARTRTPAPQPVDRDLALVVAETAQVADDVVSLHLESADGSPLPQWHPGAHLDLVLPSGRQRQYSLCGYPGDHSSYRIAVRRIADGGGASIEIHDKITAGTALTARGPRNGFPFAYPHLARANISRVTFIAAGIGITAILPMVVAAAAAGVDWRLTYLGRDEDTMAFLDEITGLDQQRVRIHTGTRLTPEDLLTGIDARTSVYFCGPPALLTDLRTAVDRRATAGFHFERFSPPPVVAGHPFQLHLHRARQTIAVRPDESALAAVRDARPEVAYSCQQGFCGTCRVRVLSGDIDRHGHSNFGNDPDSMLICVDRATTEHLTIDL</sequence>
<keyword evidence="8" id="KW-1133">Transmembrane helix</keyword>
<dbReference type="Gene3D" id="2.40.30.10">
    <property type="entry name" value="Translation factors"/>
    <property type="match status" value="1"/>
</dbReference>
<dbReference type="RefSeq" id="WP_040822101.1">
    <property type="nucleotide sequence ID" value="NZ_JBIAQY010000016.1"/>
</dbReference>
<keyword evidence="5" id="KW-0560">Oxidoreductase</keyword>
<dbReference type="Pfam" id="PF00111">
    <property type="entry name" value="Fer2"/>
    <property type="match status" value="1"/>
</dbReference>
<reference evidence="11 12" key="1">
    <citation type="submission" date="2024-10" db="EMBL/GenBank/DDBJ databases">
        <title>The Natural Products Discovery Center: Release of the First 8490 Sequenced Strains for Exploring Actinobacteria Biosynthetic Diversity.</title>
        <authorList>
            <person name="Kalkreuter E."/>
            <person name="Kautsar S.A."/>
            <person name="Yang D."/>
            <person name="Bader C.D."/>
            <person name="Teijaro C.N."/>
            <person name="Fluegel L."/>
            <person name="Davis C.M."/>
            <person name="Simpson J.R."/>
            <person name="Lauterbach L."/>
            <person name="Steele A.D."/>
            <person name="Gui C."/>
            <person name="Meng S."/>
            <person name="Li G."/>
            <person name="Viehrig K."/>
            <person name="Ye F."/>
            <person name="Su P."/>
            <person name="Kiefer A.F."/>
            <person name="Nichols A."/>
            <person name="Cepeda A.J."/>
            <person name="Yan W."/>
            <person name="Fan B."/>
            <person name="Jiang Y."/>
            <person name="Adhikari A."/>
            <person name="Zheng C.-J."/>
            <person name="Schuster L."/>
            <person name="Cowan T.M."/>
            <person name="Smanski M.J."/>
            <person name="Chevrette M.G."/>
            <person name="De Carvalho L.P.S."/>
            <person name="Shen B."/>
        </authorList>
    </citation>
    <scope>NUCLEOTIDE SEQUENCE [LARGE SCALE GENOMIC DNA]</scope>
    <source>
        <strain evidence="11 12">NPDC002593</strain>
    </source>
</reference>
<dbReference type="PANTHER" id="PTHR47354:SF1">
    <property type="entry name" value="CARNITINE MONOOXYGENASE REDUCTASE SUBUNIT"/>
    <property type="match status" value="1"/>
</dbReference>
<feature type="transmembrane region" description="Helical" evidence="8">
    <location>
        <begin position="165"/>
        <end position="187"/>
    </location>
</feature>
<dbReference type="SUPFAM" id="SSF63380">
    <property type="entry name" value="Riboflavin synthase domain-like"/>
    <property type="match status" value="1"/>
</dbReference>
<keyword evidence="3" id="KW-0001">2Fe-2S</keyword>
<feature type="domain" description="2Fe-2S ferredoxin-type" evidence="9">
    <location>
        <begin position="276"/>
        <end position="360"/>
    </location>
</feature>
<accession>A0ABW6S9N1</accession>
<dbReference type="PRINTS" id="PR00409">
    <property type="entry name" value="PHDIOXRDTASE"/>
</dbReference>
<evidence type="ECO:0000256" key="1">
    <source>
        <dbReference type="ARBA" id="ARBA00001974"/>
    </source>
</evidence>
<dbReference type="InterPro" id="IPR050415">
    <property type="entry name" value="MRET"/>
</dbReference>
<keyword evidence="8" id="KW-0472">Membrane</keyword>
<evidence type="ECO:0000256" key="8">
    <source>
        <dbReference type="SAM" id="Phobius"/>
    </source>
</evidence>
<comment type="caution">
    <text evidence="11">The sequence shown here is derived from an EMBL/GenBank/DDBJ whole genome shotgun (WGS) entry which is preliminary data.</text>
</comment>
<dbReference type="InterPro" id="IPR012675">
    <property type="entry name" value="Beta-grasp_dom_sf"/>
</dbReference>
<dbReference type="PROSITE" id="PS51085">
    <property type="entry name" value="2FE2S_FER_2"/>
    <property type="match status" value="1"/>
</dbReference>
<dbReference type="InterPro" id="IPR036010">
    <property type="entry name" value="2Fe-2S_ferredoxin-like_sf"/>
</dbReference>
<evidence type="ECO:0000256" key="3">
    <source>
        <dbReference type="ARBA" id="ARBA00022714"/>
    </source>
</evidence>
<evidence type="ECO:0000313" key="12">
    <source>
        <dbReference type="Proteomes" id="UP001601992"/>
    </source>
</evidence>
<keyword evidence="12" id="KW-1185">Reference proteome</keyword>
<protein>
    <submittedName>
        <fullName evidence="11">PDR/VanB family oxidoreductase</fullName>
    </submittedName>
</protein>
<dbReference type="PANTHER" id="PTHR47354">
    <property type="entry name" value="NADH OXIDOREDUCTASE HCR"/>
    <property type="match status" value="1"/>
</dbReference>
<name>A0ABW6S9N1_9NOCA</name>
<dbReference type="InterPro" id="IPR006058">
    <property type="entry name" value="2Fe2S_fd_BS"/>
</dbReference>
<evidence type="ECO:0000256" key="5">
    <source>
        <dbReference type="ARBA" id="ARBA00023002"/>
    </source>
</evidence>
<dbReference type="Gene3D" id="3.10.20.30">
    <property type="match status" value="1"/>
</dbReference>
<evidence type="ECO:0000256" key="4">
    <source>
        <dbReference type="ARBA" id="ARBA00022723"/>
    </source>
</evidence>
<keyword evidence="4" id="KW-0479">Metal-binding</keyword>
<evidence type="ECO:0000313" key="11">
    <source>
        <dbReference type="EMBL" id="MFF3573010.1"/>
    </source>
</evidence>
<evidence type="ECO:0000256" key="7">
    <source>
        <dbReference type="ARBA" id="ARBA00023014"/>
    </source>
</evidence>
<organism evidence="11 12">
    <name type="scientific">Nocardia jiangxiensis</name>
    <dbReference type="NCBI Taxonomy" id="282685"/>
    <lineage>
        <taxon>Bacteria</taxon>
        <taxon>Bacillati</taxon>
        <taxon>Actinomycetota</taxon>
        <taxon>Actinomycetes</taxon>
        <taxon>Mycobacteriales</taxon>
        <taxon>Nocardiaceae</taxon>
        <taxon>Nocardia</taxon>
    </lineage>
</organism>
<evidence type="ECO:0000256" key="2">
    <source>
        <dbReference type="ARBA" id="ARBA00022630"/>
    </source>
</evidence>
<dbReference type="InterPro" id="IPR017927">
    <property type="entry name" value="FAD-bd_FR_type"/>
</dbReference>
<keyword evidence="6" id="KW-0408">Iron</keyword>
<dbReference type="Proteomes" id="UP001601992">
    <property type="component" value="Unassembled WGS sequence"/>
</dbReference>